<dbReference type="RefSeq" id="WP_050430413.1">
    <property type="nucleotide sequence ID" value="NZ_CP012159.1"/>
</dbReference>
<organism evidence="1 2">
    <name type="scientific">Chondromyces crocatus</name>
    <dbReference type="NCBI Taxonomy" id="52"/>
    <lineage>
        <taxon>Bacteria</taxon>
        <taxon>Pseudomonadati</taxon>
        <taxon>Myxococcota</taxon>
        <taxon>Polyangia</taxon>
        <taxon>Polyangiales</taxon>
        <taxon>Polyangiaceae</taxon>
        <taxon>Chondromyces</taxon>
    </lineage>
</organism>
<dbReference type="STRING" id="52.CMC5_022810"/>
<accession>A0A0K1EBB8</accession>
<dbReference type="KEGG" id="ccro:CMC5_022810"/>
<dbReference type="PROSITE" id="PS51257">
    <property type="entry name" value="PROKAR_LIPOPROTEIN"/>
    <property type="match status" value="1"/>
</dbReference>
<name>A0A0K1EBB8_CHOCO</name>
<sequence length="418" mass="42405">MPPPRRPACPNAQRTACFFGVAALAAAVITSCGARTSLLTEDDSSGFGAGGPTSTSGLGGAGGVGGGGGPSTSTGPTCRDDSDCDDGIACTIDLCQMGNCVHTSANDLCDDGRFCTLDRCDPFVGCLHEDASATLCDDGIACTIDVCDDDAAMCLHEACDGRCNNNLFCDGVERCDTAIGCVAGPPACSLGLGCGTSTCQESNDTCAHVLPPGCAGPDVHLLVADNQGNLVDVAPYAATPPVILAHNAGLPFLDIAVMNGRWFAVTTHFVELAPYTTQVIATHDFLSANSLGAGPDGMLYAAGDLIYRLHPNTGASQVVGSLPPGHTSSGDLAFLGNRMFISTDSGCGSTLVEFNLATGQSTVLGGDGLGCVYGLAPAGDRLFILNCNGKVGTFHPDTGEVNVFTTNSLRVYGADILP</sequence>
<protein>
    <submittedName>
        <fullName evidence="1">Uncharacterized protein</fullName>
    </submittedName>
</protein>
<gene>
    <name evidence="1" type="ORF">CMC5_022810</name>
</gene>
<proteinExistence type="predicted"/>
<dbReference type="PANTHER" id="PTHR31797">
    <property type="entry name" value="EXTRACELLULAR MATRIX PROTEIN A-RELATED"/>
    <property type="match status" value="1"/>
</dbReference>
<reference evidence="1 2" key="1">
    <citation type="submission" date="2015-07" db="EMBL/GenBank/DDBJ databases">
        <title>Genome analysis of myxobacterium Chondromyces crocatus Cm c5 reveals a high potential for natural compound synthesis and the genetic basis for the loss of fruiting body formation.</title>
        <authorList>
            <person name="Zaburannyi N."/>
            <person name="Bunk B."/>
            <person name="Maier J."/>
            <person name="Overmann J."/>
            <person name="Mueller R."/>
        </authorList>
    </citation>
    <scope>NUCLEOTIDE SEQUENCE [LARGE SCALE GENOMIC DNA]</scope>
    <source>
        <strain evidence="1 2">Cm c5</strain>
    </source>
</reference>
<dbReference type="InterPro" id="IPR052846">
    <property type="entry name" value="ECM-enzyme_regulator"/>
</dbReference>
<evidence type="ECO:0000313" key="1">
    <source>
        <dbReference type="EMBL" id="AKT38139.1"/>
    </source>
</evidence>
<dbReference type="EMBL" id="CP012159">
    <property type="protein sequence ID" value="AKT38139.1"/>
    <property type="molecule type" value="Genomic_DNA"/>
</dbReference>
<dbReference type="Gene3D" id="2.130.10.10">
    <property type="entry name" value="YVTN repeat-like/Quinoprotein amine dehydrogenase"/>
    <property type="match status" value="1"/>
</dbReference>
<dbReference type="PANTHER" id="PTHR31797:SF6">
    <property type="entry name" value="CHITIN-BINDING TYPE-2 DOMAIN-CONTAINING PROTEIN"/>
    <property type="match status" value="1"/>
</dbReference>
<dbReference type="OrthoDB" id="5503200at2"/>
<keyword evidence="2" id="KW-1185">Reference proteome</keyword>
<dbReference type="Proteomes" id="UP000067626">
    <property type="component" value="Chromosome"/>
</dbReference>
<dbReference type="SUPFAM" id="SSF63825">
    <property type="entry name" value="YWTD domain"/>
    <property type="match status" value="1"/>
</dbReference>
<dbReference type="InterPro" id="IPR015943">
    <property type="entry name" value="WD40/YVTN_repeat-like_dom_sf"/>
</dbReference>
<dbReference type="AlphaFoldDB" id="A0A0K1EBB8"/>
<evidence type="ECO:0000313" key="2">
    <source>
        <dbReference type="Proteomes" id="UP000067626"/>
    </source>
</evidence>